<keyword evidence="2" id="KW-1185">Reference proteome</keyword>
<reference evidence="1" key="1">
    <citation type="submission" date="2025-08" db="UniProtKB">
        <authorList>
            <consortium name="Ensembl"/>
        </authorList>
    </citation>
    <scope>IDENTIFICATION</scope>
</reference>
<dbReference type="GeneTree" id="ENSGT00990000210139"/>
<dbReference type="Ensembl" id="ENSCLMT00005002154.1">
    <property type="protein sequence ID" value="ENSCLMP00005002052.1"/>
    <property type="gene ID" value="ENSCLMG00005001071.1"/>
</dbReference>
<name>A0A8C2WDZ5_CYCLU</name>
<organism evidence="1 2">
    <name type="scientific">Cyclopterus lumpus</name>
    <name type="common">Lumpsucker</name>
    <dbReference type="NCBI Taxonomy" id="8103"/>
    <lineage>
        <taxon>Eukaryota</taxon>
        <taxon>Metazoa</taxon>
        <taxon>Chordata</taxon>
        <taxon>Craniata</taxon>
        <taxon>Vertebrata</taxon>
        <taxon>Euteleostomi</taxon>
        <taxon>Actinopterygii</taxon>
        <taxon>Neopterygii</taxon>
        <taxon>Teleostei</taxon>
        <taxon>Neoteleostei</taxon>
        <taxon>Acanthomorphata</taxon>
        <taxon>Eupercaria</taxon>
        <taxon>Perciformes</taxon>
        <taxon>Cottioidei</taxon>
        <taxon>Cottales</taxon>
        <taxon>Cyclopteridae</taxon>
        <taxon>Cyclopterus</taxon>
    </lineage>
</organism>
<accession>A0A8C2WDZ5</accession>
<sequence length="107" mass="12209">MQKWSMGICHQQGGEMGHCDDVEGLIILDNWICGPSLCKVSGSNLCSNMAYPKELRYYYEFIQKVLFRMHGENLSPQILGLKNNIYAGLTIYLCLDLDKIVCIYLPK</sequence>
<dbReference type="AlphaFoldDB" id="A0A8C2WDZ5"/>
<evidence type="ECO:0000313" key="1">
    <source>
        <dbReference type="Ensembl" id="ENSCLMP00005002052.1"/>
    </source>
</evidence>
<evidence type="ECO:0000313" key="2">
    <source>
        <dbReference type="Proteomes" id="UP000694565"/>
    </source>
</evidence>
<reference evidence="1" key="2">
    <citation type="submission" date="2025-09" db="UniProtKB">
        <authorList>
            <consortium name="Ensembl"/>
        </authorList>
    </citation>
    <scope>IDENTIFICATION</scope>
</reference>
<dbReference type="Proteomes" id="UP000694565">
    <property type="component" value="Unplaced"/>
</dbReference>
<proteinExistence type="predicted"/>
<protein>
    <submittedName>
        <fullName evidence="1">Uncharacterized protein</fullName>
    </submittedName>
</protein>